<dbReference type="InterPro" id="IPR036179">
    <property type="entry name" value="Ig-like_dom_sf"/>
</dbReference>
<protein>
    <recommendedName>
        <fullName evidence="3">Immunoglobulin V-set domain-containing protein</fullName>
    </recommendedName>
</protein>
<accession>A0A8C2U6M2</accession>
<proteinExistence type="predicted"/>
<dbReference type="GeneTree" id="ENSGT00960000189314"/>
<reference evidence="1" key="2">
    <citation type="submission" date="2025-08" db="UniProtKB">
        <authorList>
            <consortium name="Ensembl"/>
        </authorList>
    </citation>
    <scope>IDENTIFICATION</scope>
</reference>
<dbReference type="Ensembl" id="ENSCJPT00005032821.1">
    <property type="protein sequence ID" value="ENSCJPP00005024030.1"/>
    <property type="gene ID" value="ENSCJPG00005018987.1"/>
</dbReference>
<name>A0A8C2U6M2_COTJA</name>
<evidence type="ECO:0008006" key="3">
    <source>
        <dbReference type="Google" id="ProtNLM"/>
    </source>
</evidence>
<dbReference type="SUPFAM" id="SSF48726">
    <property type="entry name" value="Immunoglobulin"/>
    <property type="match status" value="1"/>
</dbReference>
<dbReference type="InterPro" id="IPR013783">
    <property type="entry name" value="Ig-like_fold"/>
</dbReference>
<dbReference type="Proteomes" id="UP000694412">
    <property type="component" value="Chromosome 27"/>
</dbReference>
<organism evidence="1 2">
    <name type="scientific">Coturnix japonica</name>
    <name type="common">Japanese quail</name>
    <name type="synonym">Coturnix coturnix japonica</name>
    <dbReference type="NCBI Taxonomy" id="93934"/>
    <lineage>
        <taxon>Eukaryota</taxon>
        <taxon>Metazoa</taxon>
        <taxon>Chordata</taxon>
        <taxon>Craniata</taxon>
        <taxon>Vertebrata</taxon>
        <taxon>Euteleostomi</taxon>
        <taxon>Archelosauria</taxon>
        <taxon>Archosauria</taxon>
        <taxon>Dinosauria</taxon>
        <taxon>Saurischia</taxon>
        <taxon>Theropoda</taxon>
        <taxon>Coelurosauria</taxon>
        <taxon>Aves</taxon>
        <taxon>Neognathae</taxon>
        <taxon>Galloanserae</taxon>
        <taxon>Galliformes</taxon>
        <taxon>Phasianidae</taxon>
        <taxon>Perdicinae</taxon>
        <taxon>Coturnix</taxon>
    </lineage>
</organism>
<reference evidence="1" key="1">
    <citation type="submission" date="2015-11" db="EMBL/GenBank/DDBJ databases">
        <authorList>
            <consortium name="International Coturnix japonica Genome Analysis Consortium"/>
            <person name="Warren W."/>
            <person name="Burt D.W."/>
            <person name="Antin P.B."/>
            <person name="Lanford R."/>
            <person name="Gros J."/>
            <person name="Wilson R.K."/>
        </authorList>
    </citation>
    <scope>NUCLEOTIDE SEQUENCE [LARGE SCALE GENOMIC DNA]</scope>
</reference>
<sequence>MIDQFTVSLLPGLNFSWFSFVPFLHMSCHQLPGRKTRHLPLCFPSSGSFIQWYRQLPGRGPTFLVSAVKGSKEVPDPAGRLFVSEDLRSSALWLAMPRLGDAAVYYCVLAGYLEVVVGRNIARKCPIFSRDSWQDIYLSCSA</sequence>
<dbReference type="Gene3D" id="2.60.40.10">
    <property type="entry name" value="Immunoglobulins"/>
    <property type="match status" value="1"/>
</dbReference>
<dbReference type="AlphaFoldDB" id="A0A8C2U6M2"/>
<reference evidence="1" key="3">
    <citation type="submission" date="2025-09" db="UniProtKB">
        <authorList>
            <consortium name="Ensembl"/>
        </authorList>
    </citation>
    <scope>IDENTIFICATION</scope>
</reference>
<keyword evidence="2" id="KW-1185">Reference proteome</keyword>
<evidence type="ECO:0000313" key="1">
    <source>
        <dbReference type="Ensembl" id="ENSCJPP00005024030.1"/>
    </source>
</evidence>
<evidence type="ECO:0000313" key="2">
    <source>
        <dbReference type="Proteomes" id="UP000694412"/>
    </source>
</evidence>